<evidence type="ECO:0008006" key="5">
    <source>
        <dbReference type="Google" id="ProtNLM"/>
    </source>
</evidence>
<evidence type="ECO:0000313" key="2">
    <source>
        <dbReference type="EMBL" id="CAH9067679.1"/>
    </source>
</evidence>
<gene>
    <name evidence="1" type="ORF">PSECIP111854_03939</name>
    <name evidence="2" type="ORF">PSECIP111951_03863</name>
</gene>
<accession>A0A9W4R3L8</accession>
<reference evidence="1 4" key="1">
    <citation type="submission" date="2022-07" db="EMBL/GenBank/DDBJ databases">
        <authorList>
            <person name="Criscuolo A."/>
        </authorList>
    </citation>
    <scope>NUCLEOTIDE SEQUENCE</scope>
    <source>
        <strain evidence="4">CIP 111951</strain>
        <strain evidence="1">CIP111854</strain>
        <strain evidence="2">CIP111951</strain>
    </source>
</reference>
<keyword evidence="3" id="KW-1185">Reference proteome</keyword>
<evidence type="ECO:0000313" key="3">
    <source>
        <dbReference type="Proteomes" id="UP001152467"/>
    </source>
</evidence>
<dbReference type="Gene3D" id="2.60.40.420">
    <property type="entry name" value="Cupredoxins - blue copper proteins"/>
    <property type="match status" value="1"/>
</dbReference>
<evidence type="ECO:0000313" key="4">
    <source>
        <dbReference type="Proteomes" id="UP001152485"/>
    </source>
</evidence>
<dbReference type="SUPFAM" id="SSF49503">
    <property type="entry name" value="Cupredoxins"/>
    <property type="match status" value="1"/>
</dbReference>
<dbReference type="EMBL" id="CAMAPD010000026">
    <property type="protein sequence ID" value="CAH9067679.1"/>
    <property type="molecule type" value="Genomic_DNA"/>
</dbReference>
<protein>
    <recommendedName>
        <fullName evidence="5">Methylamine utilization protein</fullName>
    </recommendedName>
</protein>
<organism evidence="1 3">
    <name type="scientific">Pseudoalteromonas holothuriae</name>
    <dbReference type="NCBI Taxonomy" id="2963714"/>
    <lineage>
        <taxon>Bacteria</taxon>
        <taxon>Pseudomonadati</taxon>
        <taxon>Pseudomonadota</taxon>
        <taxon>Gammaproteobacteria</taxon>
        <taxon>Alteromonadales</taxon>
        <taxon>Pseudoalteromonadaceae</taxon>
        <taxon>Pseudoalteromonas</taxon>
    </lineage>
</organism>
<dbReference type="Proteomes" id="UP001152485">
    <property type="component" value="Unassembled WGS sequence"/>
</dbReference>
<dbReference type="InterPro" id="IPR008972">
    <property type="entry name" value="Cupredoxin"/>
</dbReference>
<dbReference type="Proteomes" id="UP001152467">
    <property type="component" value="Unassembled WGS sequence"/>
</dbReference>
<evidence type="ECO:0000313" key="1">
    <source>
        <dbReference type="EMBL" id="CAH9066686.1"/>
    </source>
</evidence>
<sequence length="212" mass="23896">MRKILFLFGFVSCSSPALEVTISDSQGKAISGAAVWLAGDQWQASQSQKDKVYSMGQKNRAFVPHTLIIPTKSKVDFPNFDSILHHVYSFSKAKSFELKLYRDKPLAPVHFKETGVVELGCNIHDWMLGYILIVNSGVYGVSNAQGKVNLDINSTQLGNAQLNVWHERFENLDDPESMSLTITQVSQSVKYQIKQPLLEKMEFLTDETDDYE</sequence>
<name>A0A9W4R3L8_9GAMM</name>
<proteinExistence type="predicted"/>
<dbReference type="RefSeq" id="WP_261595185.1">
    <property type="nucleotide sequence ID" value="NZ_CAMAPC010000025.1"/>
</dbReference>
<dbReference type="EMBL" id="CAMAPC010000025">
    <property type="protein sequence ID" value="CAH9066686.1"/>
    <property type="molecule type" value="Genomic_DNA"/>
</dbReference>
<comment type="caution">
    <text evidence="1">The sequence shown here is derived from an EMBL/GenBank/DDBJ whole genome shotgun (WGS) entry which is preliminary data.</text>
</comment>
<dbReference type="AlphaFoldDB" id="A0A9W4R3L8"/>